<keyword evidence="5" id="KW-1185">Reference proteome</keyword>
<keyword evidence="1 2" id="KW-0129">CBS domain</keyword>
<accession>A0A1E2S179</accession>
<dbReference type="PROSITE" id="PS51371">
    <property type="entry name" value="CBS"/>
    <property type="match status" value="2"/>
</dbReference>
<dbReference type="InterPro" id="IPR000644">
    <property type="entry name" value="CBS_dom"/>
</dbReference>
<dbReference type="PANTHER" id="PTHR43080">
    <property type="entry name" value="CBS DOMAIN-CONTAINING PROTEIN CBSX3, MITOCHONDRIAL"/>
    <property type="match status" value="1"/>
</dbReference>
<dbReference type="InterPro" id="IPR051257">
    <property type="entry name" value="Diverse_CBS-Domain"/>
</dbReference>
<organism evidence="4 5">
    <name type="scientific">Methyloligella halotolerans</name>
    <dbReference type="NCBI Taxonomy" id="1177755"/>
    <lineage>
        <taxon>Bacteria</taxon>
        <taxon>Pseudomonadati</taxon>
        <taxon>Pseudomonadota</taxon>
        <taxon>Alphaproteobacteria</taxon>
        <taxon>Hyphomicrobiales</taxon>
        <taxon>Hyphomicrobiaceae</taxon>
        <taxon>Methyloligella</taxon>
    </lineage>
</organism>
<protein>
    <submittedName>
        <fullName evidence="4">Inosine 5'-monophosphate dehydrogenase</fullName>
    </submittedName>
</protein>
<dbReference type="InterPro" id="IPR046342">
    <property type="entry name" value="CBS_dom_sf"/>
</dbReference>
<dbReference type="PATRIC" id="fig|1177755.3.peg.29"/>
<dbReference type="RefSeq" id="WP_069093558.1">
    <property type="nucleotide sequence ID" value="NZ_MASI01000001.1"/>
</dbReference>
<feature type="domain" description="CBS" evidence="3">
    <location>
        <begin position="10"/>
        <end position="68"/>
    </location>
</feature>
<comment type="caution">
    <text evidence="4">The sequence shown here is derived from an EMBL/GenBank/DDBJ whole genome shotgun (WGS) entry which is preliminary data.</text>
</comment>
<dbReference type="EMBL" id="MASI01000001">
    <property type="protein sequence ID" value="ODA68211.1"/>
    <property type="molecule type" value="Genomic_DNA"/>
</dbReference>
<evidence type="ECO:0000313" key="5">
    <source>
        <dbReference type="Proteomes" id="UP000095087"/>
    </source>
</evidence>
<dbReference type="AlphaFoldDB" id="A0A1E2S179"/>
<evidence type="ECO:0000313" key="4">
    <source>
        <dbReference type="EMBL" id="ODA68211.1"/>
    </source>
</evidence>
<dbReference type="SMART" id="SM00116">
    <property type="entry name" value="CBS"/>
    <property type="match status" value="2"/>
</dbReference>
<dbReference type="OrthoDB" id="9807125at2"/>
<reference evidence="4 5" key="1">
    <citation type="submission" date="2016-07" db="EMBL/GenBank/DDBJ databases">
        <title>Draft genome sequence of Methyloligella halotolerans C2T (VKM B-2706T=CCUG 61687T=DSM 25045T), a halotolerant polyhydroxybutyrate accumulating methylotroph.</title>
        <authorList>
            <person name="Vasilenko O.V."/>
            <person name="Doronina N.V."/>
            <person name="Poroshina M.N."/>
            <person name="Tarlachkov S.V."/>
            <person name="Trotsenko Y.A."/>
        </authorList>
    </citation>
    <scope>NUCLEOTIDE SEQUENCE [LARGE SCALE GENOMIC DNA]</scope>
    <source>
        <strain evidence="4 5">VKM B-2706</strain>
    </source>
</reference>
<dbReference type="Gene3D" id="3.10.580.10">
    <property type="entry name" value="CBS-domain"/>
    <property type="match status" value="1"/>
</dbReference>
<dbReference type="InterPro" id="IPR044725">
    <property type="entry name" value="CBSX3_CBS_dom"/>
</dbReference>
<feature type="domain" description="CBS" evidence="3">
    <location>
        <begin position="76"/>
        <end position="131"/>
    </location>
</feature>
<evidence type="ECO:0000256" key="2">
    <source>
        <dbReference type="PROSITE-ProRule" id="PRU00703"/>
    </source>
</evidence>
<dbReference type="PANTHER" id="PTHR43080:SF2">
    <property type="entry name" value="CBS DOMAIN-CONTAINING PROTEIN"/>
    <property type="match status" value="1"/>
</dbReference>
<gene>
    <name evidence="4" type="ORF">A7A08_00028</name>
</gene>
<evidence type="ECO:0000259" key="3">
    <source>
        <dbReference type="PROSITE" id="PS51371"/>
    </source>
</evidence>
<dbReference type="Proteomes" id="UP000095087">
    <property type="component" value="Unassembled WGS sequence"/>
</dbReference>
<evidence type="ECO:0000256" key="1">
    <source>
        <dbReference type="ARBA" id="ARBA00023122"/>
    </source>
</evidence>
<dbReference type="CDD" id="cd04623">
    <property type="entry name" value="CBS_pair_bac_euk"/>
    <property type="match status" value="1"/>
</dbReference>
<proteinExistence type="predicted"/>
<dbReference type="SUPFAM" id="SSF54631">
    <property type="entry name" value="CBS-domain pair"/>
    <property type="match status" value="1"/>
</dbReference>
<sequence>MNVATILKEKGREVLTALPDASLLEVAKLLSTHRVGCVVIADEAGKVVGIASERDIVRAIGTDGIGALEQPITTCMTADVVSCQEADTIEQLMSEMTAHRFRHMPVVEKGKLNGLVSIGDVVKMRIAEAEMEAAAMREYIATG</sequence>
<dbReference type="Pfam" id="PF00571">
    <property type="entry name" value="CBS"/>
    <property type="match status" value="2"/>
</dbReference>
<dbReference type="STRING" id="1177755.A7A08_00028"/>
<name>A0A1E2S179_9HYPH</name>